<evidence type="ECO:0000256" key="8">
    <source>
        <dbReference type="SAM" id="MobiDB-lite"/>
    </source>
</evidence>
<feature type="compositionally biased region" description="Low complexity" evidence="8">
    <location>
        <begin position="364"/>
        <end position="385"/>
    </location>
</feature>
<dbReference type="PROSITE" id="PS51192">
    <property type="entry name" value="HELICASE_ATP_BIND_1"/>
    <property type="match status" value="1"/>
</dbReference>
<evidence type="ECO:0000256" key="7">
    <source>
        <dbReference type="PROSITE-ProRule" id="PRU00552"/>
    </source>
</evidence>
<evidence type="ECO:0000256" key="4">
    <source>
        <dbReference type="ARBA" id="ARBA00022806"/>
    </source>
</evidence>
<evidence type="ECO:0000256" key="6">
    <source>
        <dbReference type="ARBA" id="ARBA00038511"/>
    </source>
</evidence>
<evidence type="ECO:0000259" key="9">
    <source>
        <dbReference type="PROSITE" id="PS51192"/>
    </source>
</evidence>
<keyword evidence="2" id="KW-0547">Nucleotide-binding</keyword>
<evidence type="ECO:0000259" key="11">
    <source>
        <dbReference type="PROSITE" id="PS51195"/>
    </source>
</evidence>
<dbReference type="InterPro" id="IPR001650">
    <property type="entry name" value="Helicase_C-like"/>
</dbReference>
<dbReference type="SMART" id="SM00490">
    <property type="entry name" value="HELICc"/>
    <property type="match status" value="1"/>
</dbReference>
<feature type="short sequence motif" description="Q motif" evidence="7">
    <location>
        <begin position="487"/>
        <end position="515"/>
    </location>
</feature>
<feature type="compositionally biased region" description="Acidic residues" evidence="8">
    <location>
        <begin position="231"/>
        <end position="240"/>
    </location>
</feature>
<dbReference type="FunFam" id="3.40.50.300:FF:000079">
    <property type="entry name" value="probable ATP-dependent RNA helicase DDX17"/>
    <property type="match status" value="1"/>
</dbReference>
<evidence type="ECO:0000256" key="3">
    <source>
        <dbReference type="ARBA" id="ARBA00022801"/>
    </source>
</evidence>
<keyword evidence="4" id="KW-0347">Helicase</keyword>
<dbReference type="PROSITE" id="PS51194">
    <property type="entry name" value="HELICASE_CTER"/>
    <property type="match status" value="1"/>
</dbReference>
<evidence type="ECO:0000256" key="1">
    <source>
        <dbReference type="ARBA" id="ARBA00012552"/>
    </source>
</evidence>
<keyword evidence="3" id="KW-0378">Hydrolase</keyword>
<dbReference type="SUPFAM" id="SSF52540">
    <property type="entry name" value="P-loop containing nucleoside triphosphate hydrolases"/>
    <property type="match status" value="1"/>
</dbReference>
<dbReference type="InterPro" id="IPR027417">
    <property type="entry name" value="P-loop_NTPase"/>
</dbReference>
<dbReference type="CDD" id="cd22475">
    <property type="entry name" value="KH-I_AtRH42_like"/>
    <property type="match status" value="1"/>
</dbReference>
<feature type="region of interest" description="Disordered" evidence="8">
    <location>
        <begin position="312"/>
        <end position="417"/>
    </location>
</feature>
<reference evidence="12 13" key="1">
    <citation type="submission" date="2023-10" db="EMBL/GenBank/DDBJ databases">
        <authorList>
            <person name="Maclean D."/>
            <person name="Macfadyen A."/>
        </authorList>
    </citation>
    <scope>NUCLEOTIDE SEQUENCE [LARGE SCALE GENOMIC DNA]</scope>
</reference>
<dbReference type="Gene3D" id="3.40.50.300">
    <property type="entry name" value="P-loop containing nucleotide triphosphate hydrolases"/>
    <property type="match status" value="2"/>
</dbReference>
<dbReference type="GO" id="GO:0016787">
    <property type="term" value="F:hydrolase activity"/>
    <property type="evidence" value="ECO:0007669"/>
    <property type="project" value="UniProtKB-KW"/>
</dbReference>
<dbReference type="GO" id="GO:0005524">
    <property type="term" value="F:ATP binding"/>
    <property type="evidence" value="ECO:0007669"/>
    <property type="project" value="UniProtKB-KW"/>
</dbReference>
<organism evidence="12 13">
    <name type="scientific">Coccomyxa viridis</name>
    <dbReference type="NCBI Taxonomy" id="1274662"/>
    <lineage>
        <taxon>Eukaryota</taxon>
        <taxon>Viridiplantae</taxon>
        <taxon>Chlorophyta</taxon>
        <taxon>core chlorophytes</taxon>
        <taxon>Trebouxiophyceae</taxon>
        <taxon>Trebouxiophyceae incertae sedis</taxon>
        <taxon>Coccomyxaceae</taxon>
        <taxon>Coccomyxa</taxon>
    </lineage>
</organism>
<dbReference type="InterPro" id="IPR014001">
    <property type="entry name" value="Helicase_ATP-bd"/>
</dbReference>
<feature type="compositionally biased region" description="Acidic residues" evidence="8">
    <location>
        <begin position="919"/>
        <end position="928"/>
    </location>
</feature>
<feature type="domain" description="Helicase C-terminal" evidence="10">
    <location>
        <begin position="716"/>
        <end position="868"/>
    </location>
</feature>
<feature type="region of interest" description="Disordered" evidence="8">
    <location>
        <begin position="898"/>
        <end position="929"/>
    </location>
</feature>
<evidence type="ECO:0000259" key="10">
    <source>
        <dbReference type="PROSITE" id="PS51194"/>
    </source>
</evidence>
<dbReference type="Pfam" id="PF23469">
    <property type="entry name" value="KH_12"/>
    <property type="match status" value="1"/>
</dbReference>
<sequence length="1149" mass="128179">MGDDRDVPHSKHKKEKHKDRDREREKSRRDSRGERDERHPARKEVVKDEDHPDKLRAKLERREHEKEERERERARSGRDAGVSPALKEESSRKRDRSPVERDDRDVKRRERERERDREHKAKDRDRHRDRDRGRSREADGDRGRDVLRDKDHDRAREREREHKKRVDVPDSRIAEDERHKAKQEEEQAALDDEAERRRKRVQAWQEQKANALAAEEAAALKAANKAKGWSLEDDLDEEDTAAGGVGRTDDMDEDDIDPLDAFMNENAAKASAPPKRPVRKPVDEEELDPLDAFMAQNTTTAGNAAAVKADAVKAEAVTPKQEPDAELDPLDAFMAAEINPVANGPSQAAASSQGTKPQIKQEPLEGAGESEAAAPPAAKQRPSVAQRRRQRPRYYSSESSDEDEDHQEESEEENDAEWAKNTMAGRMSKSDKLGAVDHSKIDYAPFRRNFYIEVQELQKMSEEEVAKYRKELDDIKVRGKDNPKPVKTWTQCGLQTRALEVLRKMKYAKPMPIQAQALPAIMSGRDCIGIAKTGSGKTLAFVLPMLRHIKDQPPLASSDGPIGLIMAPTRELVVQIGKDIRMFTRALDFACVCAYGGSAVGDQISALKRGAEVVVCTPGRMIDLLATSGGKITNLRRVTYLVLDEADRMFDMGFEPQINRIVSLIRPDRQTVMFSATFPRAVETLARAVLKTPIEIQVGGRSVVNSDITQSVEIRPIEDRFLRLLEILGDWYERGKVLVFVSSQDQCDNLFRDLLKVGYPCLSLHGGKDQSDRESTINDFKTDVCSLLIATGVAARGLDVKELVLVVNYDTPNHHEEYVHRVGRTGRAGNKGTAITFIAPEDDRYAPDLVKALKESAAPIPKDLQALADAFNEKRKAGTVHAHGSGYGGSGFKFDTVEEEERRAARKEAAKEAAKDAGMSDDEEAEDEGTIRQVMPGETAAKELAAQAAAANALLPTDGMDRDAVQKARLAQEIAARMTQAASIQKPPAPAPDANPALSLAAVAQAAANQLAQQRGMAVAPIPQTFTQPKVPSMWAQPGSYQPEADKPHFESELEINDFPQHARWKITHRETIAQINELTGAAMTTKGFFYDKGQPVPEGERKLYLVIEGPTELSVKRAKVEIKRILEEYTEKAMRRDAAPSTGRYSVV</sequence>
<accession>A0AAV1IBD7</accession>
<dbReference type="InterPro" id="IPR000629">
    <property type="entry name" value="RNA-helicase_DEAD-box_CS"/>
</dbReference>
<keyword evidence="5" id="KW-0067">ATP-binding</keyword>
<dbReference type="CDD" id="cd17953">
    <property type="entry name" value="DEADc_DDX46"/>
    <property type="match status" value="1"/>
</dbReference>
<evidence type="ECO:0000313" key="12">
    <source>
        <dbReference type="EMBL" id="CAK0783537.1"/>
    </source>
</evidence>
<feature type="compositionally biased region" description="Acidic residues" evidence="8">
    <location>
        <begin position="399"/>
        <end position="416"/>
    </location>
</feature>
<dbReference type="GO" id="GO:0003724">
    <property type="term" value="F:RNA helicase activity"/>
    <property type="evidence" value="ECO:0007669"/>
    <property type="project" value="UniProtKB-EC"/>
</dbReference>
<keyword evidence="13" id="KW-1185">Reference proteome</keyword>
<dbReference type="EMBL" id="CAUYUE010000008">
    <property type="protein sequence ID" value="CAK0783537.1"/>
    <property type="molecule type" value="Genomic_DNA"/>
</dbReference>
<dbReference type="InterPro" id="IPR011545">
    <property type="entry name" value="DEAD/DEAH_box_helicase_dom"/>
</dbReference>
<feature type="compositionally biased region" description="Basic and acidic residues" evidence="8">
    <location>
        <begin position="900"/>
        <end position="915"/>
    </location>
</feature>
<dbReference type="InterPro" id="IPR056149">
    <property type="entry name" value="PRP5/DDX46/KHDC4_KH"/>
</dbReference>
<feature type="domain" description="DEAD-box RNA helicase Q" evidence="11">
    <location>
        <begin position="487"/>
        <end position="515"/>
    </location>
</feature>
<dbReference type="GO" id="GO:0003676">
    <property type="term" value="F:nucleic acid binding"/>
    <property type="evidence" value="ECO:0007669"/>
    <property type="project" value="InterPro"/>
</dbReference>
<gene>
    <name evidence="12" type="ORF">CVIRNUC_006736</name>
</gene>
<feature type="compositionally biased region" description="Low complexity" evidence="8">
    <location>
        <begin position="208"/>
        <end position="227"/>
    </location>
</feature>
<proteinExistence type="inferred from homology"/>
<dbReference type="Pfam" id="PF00271">
    <property type="entry name" value="Helicase_C"/>
    <property type="match status" value="1"/>
</dbReference>
<dbReference type="PROSITE" id="PS51195">
    <property type="entry name" value="Q_MOTIF"/>
    <property type="match status" value="1"/>
</dbReference>
<name>A0AAV1IBD7_9CHLO</name>
<feature type="compositionally biased region" description="Basic and acidic residues" evidence="8">
    <location>
        <begin position="18"/>
        <end position="78"/>
    </location>
</feature>
<dbReference type="Proteomes" id="UP001314263">
    <property type="component" value="Unassembled WGS sequence"/>
</dbReference>
<feature type="compositionally biased region" description="Basic and acidic residues" evidence="8">
    <location>
        <begin position="86"/>
        <end position="185"/>
    </location>
</feature>
<comment type="caution">
    <text evidence="12">The sequence shown here is derived from an EMBL/GenBank/DDBJ whole genome shotgun (WGS) entry which is preliminary data.</text>
</comment>
<comment type="similarity">
    <text evidence="6">Belongs to the DEAD box helicase family. DDX46/PRP5 subfamily.</text>
</comment>
<dbReference type="SMART" id="SM00487">
    <property type="entry name" value="DEXDc"/>
    <property type="match status" value="1"/>
</dbReference>
<evidence type="ECO:0000256" key="5">
    <source>
        <dbReference type="ARBA" id="ARBA00022840"/>
    </source>
</evidence>
<dbReference type="AlphaFoldDB" id="A0AAV1IBD7"/>
<feature type="domain" description="Helicase ATP-binding" evidence="9">
    <location>
        <begin position="518"/>
        <end position="696"/>
    </location>
</feature>
<dbReference type="Pfam" id="PF00270">
    <property type="entry name" value="DEAD"/>
    <property type="match status" value="1"/>
</dbReference>
<dbReference type="InterPro" id="IPR014014">
    <property type="entry name" value="RNA_helicase_DEAD_Q_motif"/>
</dbReference>
<evidence type="ECO:0000256" key="2">
    <source>
        <dbReference type="ARBA" id="ARBA00022741"/>
    </source>
</evidence>
<dbReference type="EC" id="3.6.4.13" evidence="1"/>
<protein>
    <recommendedName>
        <fullName evidence="1">RNA helicase</fullName>
        <ecNumber evidence="1">3.6.4.13</ecNumber>
    </recommendedName>
</protein>
<dbReference type="CDD" id="cd18787">
    <property type="entry name" value="SF2_C_DEAD"/>
    <property type="match status" value="1"/>
</dbReference>
<evidence type="ECO:0000313" key="13">
    <source>
        <dbReference type="Proteomes" id="UP001314263"/>
    </source>
</evidence>
<dbReference type="PROSITE" id="PS00039">
    <property type="entry name" value="DEAD_ATP_HELICASE"/>
    <property type="match status" value="1"/>
</dbReference>
<feature type="compositionally biased region" description="Polar residues" evidence="8">
    <location>
        <begin position="344"/>
        <end position="358"/>
    </location>
</feature>
<dbReference type="PANTHER" id="PTHR47958">
    <property type="entry name" value="ATP-DEPENDENT RNA HELICASE DBP3"/>
    <property type="match status" value="1"/>
</dbReference>
<feature type="region of interest" description="Disordered" evidence="8">
    <location>
        <begin position="1"/>
        <end position="296"/>
    </location>
</feature>